<sequence length="138" mass="15233">MRTLPALAILLLAPTVHARVTEHCPSPNDIIFADEKYRAHAQRADATWSGIPSAAGGGHVREFIDAEFHAVRATNPSMIFGFFEGCRYRLTSGTLVMKYNGGATPLKVLVPPHGWSARKGDWLYRCSRNREGCSFTTD</sequence>
<evidence type="ECO:0000313" key="3">
    <source>
        <dbReference type="Proteomes" id="UP001237737"/>
    </source>
</evidence>
<keyword evidence="1" id="KW-0732">Signal</keyword>
<name>A0ABT9T2V7_9GAMM</name>
<feature type="signal peptide" evidence="1">
    <location>
        <begin position="1"/>
        <end position="18"/>
    </location>
</feature>
<accession>A0ABT9T2V7</accession>
<proteinExistence type="predicted"/>
<comment type="caution">
    <text evidence="2">The sequence shown here is derived from an EMBL/GenBank/DDBJ whole genome shotgun (WGS) entry which is preliminary data.</text>
</comment>
<protein>
    <recommendedName>
        <fullName evidence="4">DUF3757 domain-containing protein</fullName>
    </recommendedName>
</protein>
<gene>
    <name evidence="2" type="ORF">J2T07_003825</name>
</gene>
<feature type="chain" id="PRO_5047493244" description="DUF3757 domain-containing protein" evidence="1">
    <location>
        <begin position="19"/>
        <end position="138"/>
    </location>
</feature>
<keyword evidence="3" id="KW-1185">Reference proteome</keyword>
<evidence type="ECO:0000256" key="1">
    <source>
        <dbReference type="SAM" id="SignalP"/>
    </source>
</evidence>
<dbReference type="EMBL" id="JAUSSK010000006">
    <property type="protein sequence ID" value="MDQ0011611.1"/>
    <property type="molecule type" value="Genomic_DNA"/>
</dbReference>
<evidence type="ECO:0000313" key="2">
    <source>
        <dbReference type="EMBL" id="MDQ0011611.1"/>
    </source>
</evidence>
<evidence type="ECO:0008006" key="4">
    <source>
        <dbReference type="Google" id="ProtNLM"/>
    </source>
</evidence>
<reference evidence="2 3" key="1">
    <citation type="submission" date="2023-07" db="EMBL/GenBank/DDBJ databases">
        <title>Sorghum-associated microbial communities from plants grown in Nebraska, USA.</title>
        <authorList>
            <person name="Schachtman D."/>
        </authorList>
    </citation>
    <scope>NUCLEOTIDE SEQUENCE [LARGE SCALE GENOMIC DNA]</scope>
    <source>
        <strain evidence="2 3">CC60</strain>
    </source>
</reference>
<dbReference type="Proteomes" id="UP001237737">
    <property type="component" value="Unassembled WGS sequence"/>
</dbReference>
<dbReference type="RefSeq" id="WP_306852377.1">
    <property type="nucleotide sequence ID" value="NZ_JAUSSK010000006.1"/>
</dbReference>
<organism evidence="2 3">
    <name type="scientific">Luteibacter jiangsuensis</name>
    <dbReference type="NCBI Taxonomy" id="637577"/>
    <lineage>
        <taxon>Bacteria</taxon>
        <taxon>Pseudomonadati</taxon>
        <taxon>Pseudomonadota</taxon>
        <taxon>Gammaproteobacteria</taxon>
        <taxon>Lysobacterales</taxon>
        <taxon>Rhodanobacteraceae</taxon>
        <taxon>Luteibacter</taxon>
    </lineage>
</organism>
<dbReference type="InterPro" id="IPR022231">
    <property type="entry name" value="DUF3757"/>
</dbReference>
<dbReference type="Pfam" id="PF12582">
    <property type="entry name" value="DUF3757"/>
    <property type="match status" value="1"/>
</dbReference>